<dbReference type="EMBL" id="JABWDY010038320">
    <property type="protein sequence ID" value="KAF5179798.1"/>
    <property type="molecule type" value="Genomic_DNA"/>
</dbReference>
<feature type="compositionally biased region" description="Basic and acidic residues" evidence="1">
    <location>
        <begin position="26"/>
        <end position="54"/>
    </location>
</feature>
<feature type="region of interest" description="Disordered" evidence="1">
    <location>
        <begin position="95"/>
        <end position="245"/>
    </location>
</feature>
<keyword evidence="3" id="KW-1185">Reference proteome</keyword>
<feature type="compositionally biased region" description="Low complexity" evidence="1">
    <location>
        <begin position="124"/>
        <end position="141"/>
    </location>
</feature>
<dbReference type="Proteomes" id="UP000554482">
    <property type="component" value="Unassembled WGS sequence"/>
</dbReference>
<evidence type="ECO:0000256" key="1">
    <source>
        <dbReference type="SAM" id="MobiDB-lite"/>
    </source>
</evidence>
<feature type="region of interest" description="Disordered" evidence="1">
    <location>
        <begin position="26"/>
        <end position="79"/>
    </location>
</feature>
<dbReference type="AlphaFoldDB" id="A0A7J6V548"/>
<feature type="non-terminal residue" evidence="2">
    <location>
        <position position="1"/>
    </location>
</feature>
<sequence>VRKKKPTATTAEGDTAARKEELAKQKLREKAEKAKEKEIQKAKEKAEKAKEKAKQKAFANKNPERRPIAPGGIGVLSFENGDQYVKLGTRQRGKYFRKHKEQSKENANNVYDGGVLSQLSQTNGAPSASQSSATPSASQGSVPVRRSPGQTAGPRAGSESVPVRRSPGQTTGPRAGSESVPVRRSPRKHLEQTAGPSGSVPNATKRKAGRPPKSNPARCDPSFSNAPGQRSRGFQFLLFGDQPME</sequence>
<evidence type="ECO:0000313" key="3">
    <source>
        <dbReference type="Proteomes" id="UP000554482"/>
    </source>
</evidence>
<accession>A0A7J6V548</accession>
<reference evidence="2 3" key="1">
    <citation type="submission" date="2020-06" db="EMBL/GenBank/DDBJ databases">
        <title>Transcriptomic and genomic resources for Thalictrum thalictroides and T. hernandezii: Facilitating candidate gene discovery in an emerging model plant lineage.</title>
        <authorList>
            <person name="Arias T."/>
            <person name="Riano-Pachon D.M."/>
            <person name="Di Stilio V.S."/>
        </authorList>
    </citation>
    <scope>NUCLEOTIDE SEQUENCE [LARGE SCALE GENOMIC DNA]</scope>
    <source>
        <strain evidence="3">cv. WT478/WT964</strain>
        <tissue evidence="2">Leaves</tissue>
    </source>
</reference>
<comment type="caution">
    <text evidence="2">The sequence shown here is derived from an EMBL/GenBank/DDBJ whole genome shotgun (WGS) entry which is preliminary data.</text>
</comment>
<protein>
    <submittedName>
        <fullName evidence="2">Uncharacterized protein</fullName>
    </submittedName>
</protein>
<organism evidence="2 3">
    <name type="scientific">Thalictrum thalictroides</name>
    <name type="common">Rue-anemone</name>
    <name type="synonym">Anemone thalictroides</name>
    <dbReference type="NCBI Taxonomy" id="46969"/>
    <lineage>
        <taxon>Eukaryota</taxon>
        <taxon>Viridiplantae</taxon>
        <taxon>Streptophyta</taxon>
        <taxon>Embryophyta</taxon>
        <taxon>Tracheophyta</taxon>
        <taxon>Spermatophyta</taxon>
        <taxon>Magnoliopsida</taxon>
        <taxon>Ranunculales</taxon>
        <taxon>Ranunculaceae</taxon>
        <taxon>Thalictroideae</taxon>
        <taxon>Thalictrum</taxon>
    </lineage>
</organism>
<evidence type="ECO:0000313" key="2">
    <source>
        <dbReference type="EMBL" id="KAF5179798.1"/>
    </source>
</evidence>
<proteinExistence type="predicted"/>
<gene>
    <name evidence="2" type="ORF">FRX31_030615</name>
</gene>
<feature type="region of interest" description="Disordered" evidence="1">
    <location>
        <begin position="1"/>
        <end position="20"/>
    </location>
</feature>
<name>A0A7J6V548_THATH</name>